<dbReference type="Pfam" id="PF17855">
    <property type="entry name" value="MCM_lid"/>
    <property type="match status" value="1"/>
</dbReference>
<feature type="compositionally biased region" description="Basic and acidic residues" evidence="6">
    <location>
        <begin position="83"/>
        <end position="94"/>
    </location>
</feature>
<dbReference type="SMART" id="SM00350">
    <property type="entry name" value="MCM"/>
    <property type="match status" value="1"/>
</dbReference>
<dbReference type="EC" id="3.6.4.12" evidence="1"/>
<feature type="domain" description="MCM C-terminal AAA(+) ATPase" evidence="7">
    <location>
        <begin position="1"/>
        <end position="75"/>
    </location>
</feature>
<keyword evidence="2 5" id="KW-0547">Nucleotide-binding</keyword>
<reference evidence="8" key="1">
    <citation type="submission" date="2020-08" db="EMBL/GenBank/DDBJ databases">
        <title>Plant Genome Project.</title>
        <authorList>
            <person name="Zhang R.-G."/>
        </authorList>
    </citation>
    <scope>NUCLEOTIDE SEQUENCE</scope>
    <source>
        <strain evidence="8">WSP0</strain>
        <tissue evidence="8">Leaf</tissue>
    </source>
</reference>
<evidence type="ECO:0000256" key="5">
    <source>
        <dbReference type="RuleBase" id="RU004070"/>
    </source>
</evidence>
<evidence type="ECO:0000259" key="7">
    <source>
        <dbReference type="PROSITE" id="PS50051"/>
    </source>
</evidence>
<dbReference type="InterPro" id="IPR041562">
    <property type="entry name" value="MCM_lid"/>
</dbReference>
<dbReference type="AlphaFoldDB" id="A0AAV6J7I9"/>
<dbReference type="Proteomes" id="UP000823749">
    <property type="component" value="Chromosome 8"/>
</dbReference>
<dbReference type="InterPro" id="IPR001208">
    <property type="entry name" value="MCM_dom"/>
</dbReference>
<protein>
    <recommendedName>
        <fullName evidence="1">DNA helicase</fullName>
        <ecNumber evidence="1">3.6.4.12</ecNumber>
    </recommendedName>
</protein>
<evidence type="ECO:0000313" key="8">
    <source>
        <dbReference type="EMBL" id="KAG5536275.1"/>
    </source>
</evidence>
<organism evidence="8 9">
    <name type="scientific">Rhododendron griersonianum</name>
    <dbReference type="NCBI Taxonomy" id="479676"/>
    <lineage>
        <taxon>Eukaryota</taxon>
        <taxon>Viridiplantae</taxon>
        <taxon>Streptophyta</taxon>
        <taxon>Embryophyta</taxon>
        <taxon>Tracheophyta</taxon>
        <taxon>Spermatophyta</taxon>
        <taxon>Magnoliopsida</taxon>
        <taxon>eudicotyledons</taxon>
        <taxon>Gunneridae</taxon>
        <taxon>Pentapetalae</taxon>
        <taxon>asterids</taxon>
        <taxon>Ericales</taxon>
        <taxon>Ericaceae</taxon>
        <taxon>Ericoideae</taxon>
        <taxon>Rhodoreae</taxon>
        <taxon>Rhododendron</taxon>
    </lineage>
</organism>
<evidence type="ECO:0000256" key="2">
    <source>
        <dbReference type="ARBA" id="ARBA00022741"/>
    </source>
</evidence>
<dbReference type="PANTHER" id="PTHR11630">
    <property type="entry name" value="DNA REPLICATION LICENSING FACTOR MCM FAMILY MEMBER"/>
    <property type="match status" value="1"/>
</dbReference>
<dbReference type="PANTHER" id="PTHR11630:SF44">
    <property type="entry name" value="DNA REPLICATION LICENSING FACTOR MCM2"/>
    <property type="match status" value="1"/>
</dbReference>
<dbReference type="GO" id="GO:0043138">
    <property type="term" value="F:3'-5' DNA helicase activity"/>
    <property type="evidence" value="ECO:0007669"/>
    <property type="project" value="TreeGrafter"/>
</dbReference>
<dbReference type="Pfam" id="PF23669">
    <property type="entry name" value="WHD_MCM2"/>
    <property type="match status" value="1"/>
</dbReference>
<keyword evidence="4 5" id="KW-0238">DNA-binding</keyword>
<sequence>MKQWSSKVSAYQRLGLSFLSNVIAAANPIGGRYDSSKTFSQNAELTDPIVSLFDILYVLKDIVDPIKDEMLAKFVVDSHFKSQPEGANKEDKSGTDFQDEFDPSAMPLDTDILPQDLLKKYITYAKFNVVPSLHDADLNKLQEVYAELRRESSRDFNELILHLLRGLVKDPLHFEEIISGSTLNLSHIDVKLEELQSKALDYEITDLKPFFSSTLFSRGNFELDEEPFFSSTLFSRGNFELDEERGLIRHHLSR</sequence>
<comment type="similarity">
    <text evidence="5">Belongs to the MCM family.</text>
</comment>
<dbReference type="Gene3D" id="3.40.50.300">
    <property type="entry name" value="P-loop containing nucleotide triphosphate hydrolases"/>
    <property type="match status" value="1"/>
</dbReference>
<evidence type="ECO:0000313" key="9">
    <source>
        <dbReference type="Proteomes" id="UP000823749"/>
    </source>
</evidence>
<evidence type="ECO:0000256" key="3">
    <source>
        <dbReference type="ARBA" id="ARBA00022840"/>
    </source>
</evidence>
<dbReference type="GO" id="GO:0017116">
    <property type="term" value="F:single-stranded DNA helicase activity"/>
    <property type="evidence" value="ECO:0007669"/>
    <property type="project" value="TreeGrafter"/>
</dbReference>
<dbReference type="GO" id="GO:0000727">
    <property type="term" value="P:double-strand break repair via break-induced replication"/>
    <property type="evidence" value="ECO:0007669"/>
    <property type="project" value="TreeGrafter"/>
</dbReference>
<keyword evidence="3 5" id="KW-0067">ATP-binding</keyword>
<accession>A0AAV6J7I9</accession>
<gene>
    <name evidence="8" type="ORF">RHGRI_023900</name>
</gene>
<dbReference type="GO" id="GO:0005524">
    <property type="term" value="F:ATP binding"/>
    <property type="evidence" value="ECO:0007669"/>
    <property type="project" value="UniProtKB-KW"/>
</dbReference>
<keyword evidence="9" id="KW-1185">Reference proteome</keyword>
<feature type="region of interest" description="Disordered" evidence="6">
    <location>
        <begin position="83"/>
        <end position="108"/>
    </location>
</feature>
<dbReference type="PROSITE" id="PS50051">
    <property type="entry name" value="MCM_2"/>
    <property type="match status" value="1"/>
</dbReference>
<dbReference type="GO" id="GO:0042555">
    <property type="term" value="C:MCM complex"/>
    <property type="evidence" value="ECO:0007669"/>
    <property type="project" value="TreeGrafter"/>
</dbReference>
<dbReference type="EMBL" id="JACTNZ010000008">
    <property type="protein sequence ID" value="KAG5536275.1"/>
    <property type="molecule type" value="Genomic_DNA"/>
</dbReference>
<evidence type="ECO:0000256" key="6">
    <source>
        <dbReference type="SAM" id="MobiDB-lite"/>
    </source>
</evidence>
<dbReference type="InterPro" id="IPR059098">
    <property type="entry name" value="WHD_MCM2"/>
</dbReference>
<evidence type="ECO:0000256" key="1">
    <source>
        <dbReference type="ARBA" id="ARBA00012551"/>
    </source>
</evidence>
<proteinExistence type="inferred from homology"/>
<dbReference type="InterPro" id="IPR027417">
    <property type="entry name" value="P-loop_NTPase"/>
</dbReference>
<dbReference type="Pfam" id="PF00493">
    <property type="entry name" value="MCM"/>
    <property type="match status" value="1"/>
</dbReference>
<dbReference type="PRINTS" id="PR01657">
    <property type="entry name" value="MCMFAMILY"/>
</dbReference>
<name>A0AAV6J7I9_9ERIC</name>
<dbReference type="GO" id="GO:0003697">
    <property type="term" value="F:single-stranded DNA binding"/>
    <property type="evidence" value="ECO:0007669"/>
    <property type="project" value="TreeGrafter"/>
</dbReference>
<dbReference type="GO" id="GO:1902975">
    <property type="term" value="P:mitotic DNA replication initiation"/>
    <property type="evidence" value="ECO:0007669"/>
    <property type="project" value="TreeGrafter"/>
</dbReference>
<dbReference type="InterPro" id="IPR031327">
    <property type="entry name" value="MCM"/>
</dbReference>
<dbReference type="GO" id="GO:0005634">
    <property type="term" value="C:nucleus"/>
    <property type="evidence" value="ECO:0007669"/>
    <property type="project" value="TreeGrafter"/>
</dbReference>
<evidence type="ECO:0000256" key="4">
    <source>
        <dbReference type="ARBA" id="ARBA00023125"/>
    </source>
</evidence>
<comment type="caution">
    <text evidence="8">The sequence shown here is derived from an EMBL/GenBank/DDBJ whole genome shotgun (WGS) entry which is preliminary data.</text>
</comment>